<keyword evidence="2" id="KW-1185">Reference proteome</keyword>
<proteinExistence type="predicted"/>
<comment type="caution">
    <text evidence="1">The sequence shown here is derived from an EMBL/GenBank/DDBJ whole genome shotgun (WGS) entry which is preliminary data.</text>
</comment>
<evidence type="ECO:0000313" key="2">
    <source>
        <dbReference type="Proteomes" id="UP001497680"/>
    </source>
</evidence>
<reference evidence="1 2" key="1">
    <citation type="journal article" date="2022" name="New Phytol.">
        <title>Ecological generalism drives hyperdiversity of secondary metabolite gene clusters in xylarialean endophytes.</title>
        <authorList>
            <person name="Franco M.E.E."/>
            <person name="Wisecaver J.H."/>
            <person name="Arnold A.E."/>
            <person name="Ju Y.M."/>
            <person name="Slot J.C."/>
            <person name="Ahrendt S."/>
            <person name="Moore L.P."/>
            <person name="Eastman K.E."/>
            <person name="Scott K."/>
            <person name="Konkel Z."/>
            <person name="Mondo S.J."/>
            <person name="Kuo A."/>
            <person name="Hayes R.D."/>
            <person name="Haridas S."/>
            <person name="Andreopoulos B."/>
            <person name="Riley R."/>
            <person name="LaButti K."/>
            <person name="Pangilinan J."/>
            <person name="Lipzen A."/>
            <person name="Amirebrahimi M."/>
            <person name="Yan J."/>
            <person name="Adam C."/>
            <person name="Keymanesh K."/>
            <person name="Ng V."/>
            <person name="Louie K."/>
            <person name="Northen T."/>
            <person name="Drula E."/>
            <person name="Henrissat B."/>
            <person name="Hsieh H.M."/>
            <person name="Youens-Clark K."/>
            <person name="Lutzoni F."/>
            <person name="Miadlikowska J."/>
            <person name="Eastwood D.C."/>
            <person name="Hamelin R.C."/>
            <person name="Grigoriev I.V."/>
            <person name="U'Ren J.M."/>
        </authorList>
    </citation>
    <scope>NUCLEOTIDE SEQUENCE [LARGE SCALE GENOMIC DNA]</scope>
    <source>
        <strain evidence="1 2">ER1909</strain>
    </source>
</reference>
<dbReference type="Proteomes" id="UP001497680">
    <property type="component" value="Unassembled WGS sequence"/>
</dbReference>
<dbReference type="EMBL" id="MU394297">
    <property type="protein sequence ID" value="KAI6089116.1"/>
    <property type="molecule type" value="Genomic_DNA"/>
</dbReference>
<sequence length="425" mass="46641">MKLKKPLQLDGRTGEGGGQLVRIACALAAVTSQPIRIDHVRGNRPGKRGGGLKAQHVAAIQWLAEVTGAEVEGMTVGSHTIEFRPSLPPTALRQRKFEITADSAASSTLLIFQAVLPYLLFAGNGNGDPVELEINGGTNCSFSLSYEYLDQVLLPTLQENFGVRVERQLKKRAWALGPLRSGSISLKIHPLSPGQSLKLQQPWDRPVTIEDFQLKQIDVSMLVPYDLKEHLERALVSDLDQLFPHVDVNFRMFEDSGHETRMYALLVAHSTTGLRWGRDYLYDKSRKKKGPETLSSELSRNVCKDLFKEILIRGVVDEYLQDQLVVFQALADGRTSFHRGATPADIEADGGAPSGVPDDLAGSSAAPNPKPERRMKKDKTDGPFGEGTTHTTTARWVASELLPTAQWFNKGSICDGAGVSFTQDT</sequence>
<evidence type="ECO:0000313" key="1">
    <source>
        <dbReference type="EMBL" id="KAI6089116.1"/>
    </source>
</evidence>
<accession>A0ACC0D8P1</accession>
<gene>
    <name evidence="1" type="ORF">F4821DRAFT_232184</name>
</gene>
<protein>
    <submittedName>
        <fullName evidence="1">EPT/RTPC-like protein</fullName>
    </submittedName>
</protein>
<name>A0ACC0D8P1_9PEZI</name>
<organism evidence="1 2">
    <name type="scientific">Hypoxylon rubiginosum</name>
    <dbReference type="NCBI Taxonomy" id="110542"/>
    <lineage>
        <taxon>Eukaryota</taxon>
        <taxon>Fungi</taxon>
        <taxon>Dikarya</taxon>
        <taxon>Ascomycota</taxon>
        <taxon>Pezizomycotina</taxon>
        <taxon>Sordariomycetes</taxon>
        <taxon>Xylariomycetidae</taxon>
        <taxon>Xylariales</taxon>
        <taxon>Hypoxylaceae</taxon>
        <taxon>Hypoxylon</taxon>
    </lineage>
</organism>